<sequence length="239" mass="26001">MALLLCFATAVVLGVRRSTATVPLLAATAALLCCDAWFDAVLDWHGPGLAMAVCAELPIAAFLSLRARTLLSGDLQRRPLTMRDTPCTRIQSTNGSYASHRAPSRRSAALADPAVDVPAALYALTEAGYLRRARDGRWHSVAHETAPAEFDEQDRATVSSYLDAKYDRELRMFSWAAKHREAFGPWAAALTAEDRFRQGVRRAGAPLRPSASAAGPRPREVALRFSVFPSPEPADLREA</sequence>
<name>A0A2A9FBR6_9PSEU</name>
<dbReference type="RefSeq" id="WP_245914749.1">
    <property type="nucleotide sequence ID" value="NZ_JBIAKZ010000017.1"/>
</dbReference>
<evidence type="ECO:0000313" key="1">
    <source>
        <dbReference type="EMBL" id="PFG47992.1"/>
    </source>
</evidence>
<proteinExistence type="predicted"/>
<dbReference type="Proteomes" id="UP000243542">
    <property type="component" value="Unassembled WGS sequence"/>
</dbReference>
<comment type="caution">
    <text evidence="1">The sequence shown here is derived from an EMBL/GenBank/DDBJ whole genome shotgun (WGS) entry which is preliminary data.</text>
</comment>
<keyword evidence="2" id="KW-1185">Reference proteome</keyword>
<reference evidence="1 2" key="1">
    <citation type="submission" date="2017-10" db="EMBL/GenBank/DDBJ databases">
        <title>Sequencing the genomes of 1000 actinobacteria strains.</title>
        <authorList>
            <person name="Klenk H.-P."/>
        </authorList>
    </citation>
    <scope>NUCLEOTIDE SEQUENCE [LARGE SCALE GENOMIC DNA]</scope>
    <source>
        <strain evidence="1 2">DSM 46092</strain>
    </source>
</reference>
<organism evidence="1 2">
    <name type="scientific">Amycolatopsis sulphurea</name>
    <dbReference type="NCBI Taxonomy" id="76022"/>
    <lineage>
        <taxon>Bacteria</taxon>
        <taxon>Bacillati</taxon>
        <taxon>Actinomycetota</taxon>
        <taxon>Actinomycetes</taxon>
        <taxon>Pseudonocardiales</taxon>
        <taxon>Pseudonocardiaceae</taxon>
        <taxon>Amycolatopsis</taxon>
    </lineage>
</organism>
<dbReference type="AlphaFoldDB" id="A0A2A9FBR6"/>
<accession>A0A2A9FBR6</accession>
<gene>
    <name evidence="1" type="ORF">ATK36_3060</name>
</gene>
<protein>
    <submittedName>
        <fullName evidence="1">Uncharacterized protein</fullName>
    </submittedName>
</protein>
<dbReference type="EMBL" id="PDJK01000002">
    <property type="protein sequence ID" value="PFG47992.1"/>
    <property type="molecule type" value="Genomic_DNA"/>
</dbReference>
<evidence type="ECO:0000313" key="2">
    <source>
        <dbReference type="Proteomes" id="UP000243542"/>
    </source>
</evidence>